<feature type="domain" description="Glycosyltransferase 2-like" evidence="1">
    <location>
        <begin position="5"/>
        <end position="132"/>
    </location>
</feature>
<dbReference type="Gene3D" id="3.90.550.10">
    <property type="entry name" value="Spore Coat Polysaccharide Biosynthesis Protein SpsA, Chain A"/>
    <property type="match status" value="1"/>
</dbReference>
<keyword evidence="2" id="KW-0808">Transferase</keyword>
<evidence type="ECO:0000313" key="2">
    <source>
        <dbReference type="EMBL" id="QEC77927.1"/>
    </source>
</evidence>
<dbReference type="PANTHER" id="PTHR43685:SF2">
    <property type="entry name" value="GLYCOSYLTRANSFERASE 2-LIKE DOMAIN-CONTAINING PROTEIN"/>
    <property type="match status" value="1"/>
</dbReference>
<name>A0A5B8W3C2_9SPHI</name>
<dbReference type="RefSeq" id="WP_147056073.1">
    <property type="nucleotide sequence ID" value="NZ_CP042437.1"/>
</dbReference>
<dbReference type="SUPFAM" id="SSF53448">
    <property type="entry name" value="Nucleotide-diphospho-sugar transferases"/>
    <property type="match status" value="1"/>
</dbReference>
<dbReference type="KEGG" id="mgk:FSB76_19025"/>
<organism evidence="2 3">
    <name type="scientific">Mucilaginibacter ginsenosidivorax</name>
    <dbReference type="NCBI Taxonomy" id="862126"/>
    <lineage>
        <taxon>Bacteria</taxon>
        <taxon>Pseudomonadati</taxon>
        <taxon>Bacteroidota</taxon>
        <taxon>Sphingobacteriia</taxon>
        <taxon>Sphingobacteriales</taxon>
        <taxon>Sphingobacteriaceae</taxon>
        <taxon>Mucilaginibacter</taxon>
    </lineage>
</organism>
<dbReference type="CDD" id="cd00761">
    <property type="entry name" value="Glyco_tranf_GTA_type"/>
    <property type="match status" value="1"/>
</dbReference>
<dbReference type="GO" id="GO:0016740">
    <property type="term" value="F:transferase activity"/>
    <property type="evidence" value="ECO:0007669"/>
    <property type="project" value="UniProtKB-KW"/>
</dbReference>
<dbReference type="InterPro" id="IPR001173">
    <property type="entry name" value="Glyco_trans_2-like"/>
</dbReference>
<sequence length="291" mass="33171">MYKLSVIICVFNEELCLIDALRSLYHNDIYKQTEVIVIDDCSTNPVTLRLLDLLARFTAYKVIQSGQNLGLSNSRNLGFANATTPYILPLDADDVFPEHAIDDIYAAFNQNPEFDFIAGNYYLNDLQTGQTQVVDCSTVTTAGTIDIKKLGTDWKLLGTSPCKKATWEKVGGYNLKYSYSVQDVDFWIRVMASGSKGFYLNKPVYTWNKSATGMNMNFNRLDMVKLMEDHRAFYLLNNTAASLDNRIFEAYYPYKQKGVLLPLAKKSFLRLKPFNKLRLISFYIKTMFNGA</sequence>
<dbReference type="PANTHER" id="PTHR43685">
    <property type="entry name" value="GLYCOSYLTRANSFERASE"/>
    <property type="match status" value="1"/>
</dbReference>
<dbReference type="OrthoDB" id="6638511at2"/>
<dbReference type="EMBL" id="CP042437">
    <property type="protein sequence ID" value="QEC77927.1"/>
    <property type="molecule type" value="Genomic_DNA"/>
</dbReference>
<dbReference type="Pfam" id="PF00535">
    <property type="entry name" value="Glycos_transf_2"/>
    <property type="match status" value="1"/>
</dbReference>
<reference evidence="2 3" key="1">
    <citation type="journal article" date="2013" name="J. Microbiol.">
        <title>Mucilaginibacter ginsenosidivorax sp. nov., with ginsenoside converting activity isolated from sediment.</title>
        <authorList>
            <person name="Kim J.K."/>
            <person name="Choi T.E."/>
            <person name="Liu Q.M."/>
            <person name="Park H.Y."/>
            <person name="Yi T.H."/>
            <person name="Yoon M.H."/>
            <person name="Kim S.C."/>
            <person name="Im W.T."/>
        </authorList>
    </citation>
    <scope>NUCLEOTIDE SEQUENCE [LARGE SCALE GENOMIC DNA]</scope>
    <source>
        <strain evidence="2 3">KHI28</strain>
    </source>
</reference>
<protein>
    <submittedName>
        <fullName evidence="2">Glycosyltransferase family 2 protein</fullName>
    </submittedName>
</protein>
<proteinExistence type="predicted"/>
<accession>A0A5B8W3C2</accession>
<dbReference type="Proteomes" id="UP000321362">
    <property type="component" value="Chromosome"/>
</dbReference>
<gene>
    <name evidence="2" type="ORF">FSB76_19025</name>
</gene>
<keyword evidence="3" id="KW-1185">Reference proteome</keyword>
<evidence type="ECO:0000259" key="1">
    <source>
        <dbReference type="Pfam" id="PF00535"/>
    </source>
</evidence>
<dbReference type="AlphaFoldDB" id="A0A5B8W3C2"/>
<evidence type="ECO:0000313" key="3">
    <source>
        <dbReference type="Proteomes" id="UP000321362"/>
    </source>
</evidence>
<dbReference type="InterPro" id="IPR029044">
    <property type="entry name" value="Nucleotide-diphossugar_trans"/>
</dbReference>
<dbReference type="InterPro" id="IPR050834">
    <property type="entry name" value="Glycosyltransf_2"/>
</dbReference>